<dbReference type="PANTHER" id="PTHR43523">
    <property type="entry name" value="GLUCOSE-1-PHOSPHATE ADENYLYLTRANSFERASE-RELATED"/>
    <property type="match status" value="1"/>
</dbReference>
<dbReference type="Proteomes" id="UP001225933">
    <property type="component" value="Unassembled WGS sequence"/>
</dbReference>
<protein>
    <recommendedName>
        <fullName evidence="4">Glucose-1-phosphate adenylyltransferase/Bifunctional protein GlmU-like C-terminal hexapeptide domain-containing protein</fullName>
    </recommendedName>
</protein>
<evidence type="ECO:0000256" key="1">
    <source>
        <dbReference type="ARBA" id="ARBA00010443"/>
    </source>
</evidence>
<name>A0AAJ1VMX2_9FLAO</name>
<gene>
    <name evidence="5" type="ORF">QX233_22920</name>
</gene>
<feature type="domain" description="Glucose-1-phosphate adenylyltransferase/Bifunctional protein GlmU-like C-terminal hexapeptide" evidence="4">
    <location>
        <begin position="31"/>
        <end position="82"/>
    </location>
</feature>
<dbReference type="GO" id="GO:0005978">
    <property type="term" value="P:glycogen biosynthetic process"/>
    <property type="evidence" value="ECO:0007669"/>
    <property type="project" value="InterPro"/>
</dbReference>
<sequence length="82" mass="9295">HDAHMDLVSVEPEFNLYNPDWPIWTMQEQAPGAKFVMRGSCDDTLVSAGCIISGTDIYRTVLGPRARIERWARVDESIVMNN</sequence>
<evidence type="ECO:0000313" key="5">
    <source>
        <dbReference type="EMBL" id="MDN4015306.1"/>
    </source>
</evidence>
<dbReference type="PANTHER" id="PTHR43523:SF2">
    <property type="entry name" value="GLUCOSE-1-PHOSPHATE ADENYLYLTRANSFERASE"/>
    <property type="match status" value="1"/>
</dbReference>
<dbReference type="InterPro" id="IPR011831">
    <property type="entry name" value="ADP-Glc_PPase"/>
</dbReference>
<keyword evidence="2" id="KW-0808">Transferase</keyword>
<dbReference type="Gene3D" id="2.160.10.10">
    <property type="entry name" value="Hexapeptide repeat proteins"/>
    <property type="match status" value="1"/>
</dbReference>
<proteinExistence type="inferred from homology"/>
<dbReference type="EMBL" id="JAUHGV010000273">
    <property type="protein sequence ID" value="MDN4015306.1"/>
    <property type="molecule type" value="Genomic_DNA"/>
</dbReference>
<feature type="non-terminal residue" evidence="5">
    <location>
        <position position="82"/>
    </location>
</feature>
<comment type="caution">
    <text evidence="5">The sequence shown here is derived from an EMBL/GenBank/DDBJ whole genome shotgun (WGS) entry which is preliminary data.</text>
</comment>
<evidence type="ECO:0000256" key="3">
    <source>
        <dbReference type="ARBA" id="ARBA00022695"/>
    </source>
</evidence>
<evidence type="ECO:0000256" key="2">
    <source>
        <dbReference type="ARBA" id="ARBA00022679"/>
    </source>
</evidence>
<accession>A0AAJ1VMX2</accession>
<organism evidence="5 6">
    <name type="scientific">Chryseobacterium gambrini</name>
    <dbReference type="NCBI Taxonomy" id="373672"/>
    <lineage>
        <taxon>Bacteria</taxon>
        <taxon>Pseudomonadati</taxon>
        <taxon>Bacteroidota</taxon>
        <taxon>Flavobacteriia</taxon>
        <taxon>Flavobacteriales</taxon>
        <taxon>Weeksellaceae</taxon>
        <taxon>Chryseobacterium group</taxon>
        <taxon>Chryseobacterium</taxon>
    </lineage>
</organism>
<evidence type="ECO:0000313" key="6">
    <source>
        <dbReference type="Proteomes" id="UP001225933"/>
    </source>
</evidence>
<dbReference type="AlphaFoldDB" id="A0AAJ1VMX2"/>
<dbReference type="InterPro" id="IPR056818">
    <property type="entry name" value="GlmU/GlgC-like_hexapep"/>
</dbReference>
<evidence type="ECO:0000259" key="4">
    <source>
        <dbReference type="Pfam" id="PF24894"/>
    </source>
</evidence>
<reference evidence="5" key="1">
    <citation type="submission" date="2023-06" db="EMBL/GenBank/DDBJ databases">
        <title>Two Chryseobacterium gambrini strains from China.</title>
        <authorList>
            <person name="Zeng J."/>
            <person name="Wu Y."/>
        </authorList>
    </citation>
    <scope>NUCLEOTIDE SEQUENCE</scope>
    <source>
        <strain evidence="5">SQ219</strain>
    </source>
</reference>
<dbReference type="GO" id="GO:0008878">
    <property type="term" value="F:glucose-1-phosphate adenylyltransferase activity"/>
    <property type="evidence" value="ECO:0007669"/>
    <property type="project" value="InterPro"/>
</dbReference>
<keyword evidence="3" id="KW-0548">Nucleotidyltransferase</keyword>
<comment type="similarity">
    <text evidence="1">Belongs to the bacterial/plant glucose-1-phosphate adenylyltransferase family.</text>
</comment>
<dbReference type="Pfam" id="PF24894">
    <property type="entry name" value="Hexapep_GlmU"/>
    <property type="match status" value="1"/>
</dbReference>
<feature type="non-terminal residue" evidence="5">
    <location>
        <position position="1"/>
    </location>
</feature>